<reference evidence="3" key="1">
    <citation type="journal article" date="2020" name="Nat. Commun.">
        <title>Genome assembly of wild tea tree DASZ reveals pedigree and selection history of tea varieties.</title>
        <authorList>
            <person name="Zhang W."/>
            <person name="Zhang Y."/>
            <person name="Qiu H."/>
            <person name="Guo Y."/>
            <person name="Wan H."/>
            <person name="Zhang X."/>
            <person name="Scossa F."/>
            <person name="Alseekh S."/>
            <person name="Zhang Q."/>
            <person name="Wang P."/>
            <person name="Xu L."/>
            <person name="Schmidt M.H."/>
            <person name="Jia X."/>
            <person name="Li D."/>
            <person name="Zhu A."/>
            <person name="Guo F."/>
            <person name="Chen W."/>
            <person name="Ni D."/>
            <person name="Usadel B."/>
            <person name="Fernie A.R."/>
            <person name="Wen W."/>
        </authorList>
    </citation>
    <scope>NUCLEOTIDE SEQUENCE [LARGE SCALE GENOMIC DNA]</scope>
    <source>
        <strain evidence="3">cv. G240</strain>
    </source>
</reference>
<organism evidence="2 3">
    <name type="scientific">Camellia sinensis</name>
    <name type="common">Tea plant</name>
    <name type="synonym">Thea sinensis</name>
    <dbReference type="NCBI Taxonomy" id="4442"/>
    <lineage>
        <taxon>Eukaryota</taxon>
        <taxon>Viridiplantae</taxon>
        <taxon>Streptophyta</taxon>
        <taxon>Embryophyta</taxon>
        <taxon>Tracheophyta</taxon>
        <taxon>Spermatophyta</taxon>
        <taxon>Magnoliopsida</taxon>
        <taxon>eudicotyledons</taxon>
        <taxon>Gunneridae</taxon>
        <taxon>Pentapetalae</taxon>
        <taxon>asterids</taxon>
        <taxon>Ericales</taxon>
        <taxon>Theaceae</taxon>
        <taxon>Camellia</taxon>
    </lineage>
</organism>
<name>A0A7J7FTN9_CAMSI</name>
<reference evidence="2 3" key="2">
    <citation type="submission" date="2020-07" db="EMBL/GenBank/DDBJ databases">
        <title>Genome assembly of wild tea tree DASZ reveals pedigree and selection history of tea varieties.</title>
        <authorList>
            <person name="Zhang W."/>
        </authorList>
    </citation>
    <scope>NUCLEOTIDE SEQUENCE [LARGE SCALE GENOMIC DNA]</scope>
    <source>
        <strain evidence="3">cv. G240</strain>
        <tissue evidence="2">Leaf</tissue>
    </source>
</reference>
<gene>
    <name evidence="2" type="ORF">HYC85_027820</name>
</gene>
<evidence type="ECO:0000256" key="1">
    <source>
        <dbReference type="SAM" id="MobiDB-lite"/>
    </source>
</evidence>
<dbReference type="Proteomes" id="UP000593564">
    <property type="component" value="Unassembled WGS sequence"/>
</dbReference>
<keyword evidence="3" id="KW-1185">Reference proteome</keyword>
<protein>
    <submittedName>
        <fullName evidence="2">Uncharacterized protein</fullName>
    </submittedName>
</protein>
<accession>A0A7J7FTN9</accession>
<dbReference type="EMBL" id="JACBKZ010000014">
    <property type="protein sequence ID" value="KAF5931649.1"/>
    <property type="molecule type" value="Genomic_DNA"/>
</dbReference>
<evidence type="ECO:0000313" key="3">
    <source>
        <dbReference type="Proteomes" id="UP000593564"/>
    </source>
</evidence>
<dbReference type="AlphaFoldDB" id="A0A7J7FTN9"/>
<sequence>MGAGNAPRSDVERQLAGPPIDSSCGPMWIGAEAKARAVKNPAETPSPRSWLAALALKRASTFAPSWHRLASSPFSPSRNTDQGV</sequence>
<feature type="region of interest" description="Disordered" evidence="1">
    <location>
        <begin position="1"/>
        <end position="24"/>
    </location>
</feature>
<comment type="caution">
    <text evidence="2">The sequence shown here is derived from an EMBL/GenBank/DDBJ whole genome shotgun (WGS) entry which is preliminary data.</text>
</comment>
<evidence type="ECO:0000313" key="2">
    <source>
        <dbReference type="EMBL" id="KAF5931649.1"/>
    </source>
</evidence>
<proteinExistence type="predicted"/>